<keyword evidence="15 18" id="KW-0234">DNA repair</keyword>
<dbReference type="GO" id="GO:0005737">
    <property type="term" value="C:cytoplasm"/>
    <property type="evidence" value="ECO:0007669"/>
    <property type="project" value="TreeGrafter"/>
</dbReference>
<evidence type="ECO:0000256" key="19">
    <source>
        <dbReference type="SAM" id="MobiDB-lite"/>
    </source>
</evidence>
<comment type="catalytic activity">
    <reaction evidence="1 18">
        <text>S-ubiquitinyl-[E2 ubiquitin-conjugating enzyme]-L-cysteine + [acceptor protein]-L-lysine = [E2 ubiquitin-conjugating enzyme]-L-cysteine + N(6)-ubiquitinyl-[acceptor protein]-L-lysine.</text>
        <dbReference type="EC" id="2.3.2.27"/>
    </reaction>
</comment>
<keyword evidence="10 18" id="KW-0747">Spliceosome</keyword>
<evidence type="ECO:0000256" key="1">
    <source>
        <dbReference type="ARBA" id="ARBA00000900"/>
    </source>
</evidence>
<evidence type="ECO:0000256" key="13">
    <source>
        <dbReference type="ARBA" id="ARBA00022786"/>
    </source>
</evidence>
<protein>
    <recommendedName>
        <fullName evidence="6 18">Pre-mRNA-processing factor 19</fullName>
        <ecNumber evidence="5 18">2.3.2.27</ecNumber>
    </recommendedName>
</protein>
<evidence type="ECO:0000256" key="5">
    <source>
        <dbReference type="ARBA" id="ARBA00012483"/>
    </source>
</evidence>
<comment type="similarity">
    <text evidence="4 18">Belongs to the WD repeat PRP19 family.</text>
</comment>
<evidence type="ECO:0000256" key="8">
    <source>
        <dbReference type="ARBA" id="ARBA00022664"/>
    </source>
</evidence>
<dbReference type="InterPro" id="IPR015943">
    <property type="entry name" value="WD40/YVTN_repeat-like_dom_sf"/>
</dbReference>
<evidence type="ECO:0000256" key="6">
    <source>
        <dbReference type="ARBA" id="ARBA00015618"/>
    </source>
</evidence>
<evidence type="ECO:0000256" key="3">
    <source>
        <dbReference type="ARBA" id="ARBA00004906"/>
    </source>
</evidence>
<keyword evidence="12 18" id="KW-0227">DNA damage</keyword>
<evidence type="ECO:0000256" key="16">
    <source>
        <dbReference type="ARBA" id="ARBA00023242"/>
    </source>
</evidence>
<dbReference type="InterPro" id="IPR055340">
    <property type="entry name" value="RING-Ubox_PRP19"/>
</dbReference>
<keyword evidence="11" id="KW-0677">Repeat</keyword>
<dbReference type="PANTHER" id="PTHR43995:SF1">
    <property type="entry name" value="PRE-MRNA-PROCESSING FACTOR 19"/>
    <property type="match status" value="1"/>
</dbReference>
<feature type="repeat" description="WD" evidence="17">
    <location>
        <begin position="258"/>
        <end position="287"/>
    </location>
</feature>
<dbReference type="GO" id="GO:0006281">
    <property type="term" value="P:DNA repair"/>
    <property type="evidence" value="ECO:0007669"/>
    <property type="project" value="UniProtKB-KW"/>
</dbReference>
<organism evidence="21 22">
    <name type="scientific">Micromonas commoda (strain RCC299 / NOUM17 / CCMP2709)</name>
    <name type="common">Picoplanktonic green alga</name>
    <dbReference type="NCBI Taxonomy" id="296587"/>
    <lineage>
        <taxon>Eukaryota</taxon>
        <taxon>Viridiplantae</taxon>
        <taxon>Chlorophyta</taxon>
        <taxon>Mamiellophyceae</taxon>
        <taxon>Mamiellales</taxon>
        <taxon>Mamiellaceae</taxon>
        <taxon>Micromonas</taxon>
    </lineage>
</organism>
<evidence type="ECO:0000256" key="10">
    <source>
        <dbReference type="ARBA" id="ARBA00022728"/>
    </source>
</evidence>
<dbReference type="eggNOG" id="KOG0289">
    <property type="taxonomic scope" value="Eukaryota"/>
</dbReference>
<feature type="repeat" description="WD" evidence="17">
    <location>
        <begin position="351"/>
        <end position="380"/>
    </location>
</feature>
<dbReference type="GO" id="GO:0000398">
    <property type="term" value="P:mRNA splicing, via spliceosome"/>
    <property type="evidence" value="ECO:0007669"/>
    <property type="project" value="InterPro"/>
</dbReference>
<dbReference type="InterPro" id="IPR038959">
    <property type="entry name" value="Prp19"/>
</dbReference>
<dbReference type="EMBL" id="CP001324">
    <property type="protein sequence ID" value="ACO61773.1"/>
    <property type="molecule type" value="Genomic_DNA"/>
</dbReference>
<evidence type="ECO:0000259" key="20">
    <source>
        <dbReference type="PROSITE" id="PS51698"/>
    </source>
</evidence>
<comment type="pathway">
    <text evidence="3 18">Protein modification; protein ubiquitination.</text>
</comment>
<dbReference type="GeneID" id="8241706"/>
<dbReference type="AlphaFoldDB" id="C1E1N5"/>
<dbReference type="CDD" id="cd00200">
    <property type="entry name" value="WD40"/>
    <property type="match status" value="1"/>
</dbReference>
<dbReference type="SMART" id="SM00504">
    <property type="entry name" value="Ubox"/>
    <property type="match status" value="1"/>
</dbReference>
<dbReference type="Gene3D" id="2.130.10.10">
    <property type="entry name" value="YVTN repeat-like/Quinoprotein amine dehydrogenase"/>
    <property type="match status" value="1"/>
</dbReference>
<comment type="function">
    <text evidence="18">Ubiquitin-protein ligase which is mainly involved pre-mRNA splicing and DNA repair. Required for pre-mRNA splicing as component of the spliceosome.</text>
</comment>
<dbReference type="SUPFAM" id="SSF57850">
    <property type="entry name" value="RING/U-box"/>
    <property type="match status" value="1"/>
</dbReference>
<keyword evidence="13 18" id="KW-0833">Ubl conjugation pathway</keyword>
<dbReference type="OrthoDB" id="687049at2759"/>
<keyword evidence="9 18" id="KW-0808">Transferase</keyword>
<dbReference type="SUPFAM" id="SSF50978">
    <property type="entry name" value="WD40 repeat-like"/>
    <property type="match status" value="1"/>
</dbReference>
<name>C1E1N5_MICCC</name>
<evidence type="ECO:0000256" key="11">
    <source>
        <dbReference type="ARBA" id="ARBA00022737"/>
    </source>
</evidence>
<evidence type="ECO:0000256" key="12">
    <source>
        <dbReference type="ARBA" id="ARBA00022763"/>
    </source>
</evidence>
<dbReference type="FunFam" id="3.30.40.10:FF:000027">
    <property type="entry name" value="Pre-mRNA-processing factor 19, putative"/>
    <property type="match status" value="1"/>
</dbReference>
<feature type="domain" description="U-box" evidence="20">
    <location>
        <begin position="1"/>
        <end position="70"/>
    </location>
</feature>
<evidence type="ECO:0000256" key="18">
    <source>
        <dbReference type="RuleBase" id="RU367101"/>
    </source>
</evidence>
<dbReference type="InParanoid" id="C1E1N5"/>
<dbReference type="CDD" id="cd16656">
    <property type="entry name" value="RING-Ubox_PRP19"/>
    <property type="match status" value="1"/>
</dbReference>
<keyword evidence="8 18" id="KW-0507">mRNA processing</keyword>
<evidence type="ECO:0000256" key="9">
    <source>
        <dbReference type="ARBA" id="ARBA00022679"/>
    </source>
</evidence>
<dbReference type="FunCoup" id="C1E1N5">
    <property type="interactions" value="2224"/>
</dbReference>
<keyword evidence="14 18" id="KW-0508">mRNA splicing</keyword>
<dbReference type="PROSITE" id="PS51698">
    <property type="entry name" value="U_BOX"/>
    <property type="match status" value="1"/>
</dbReference>
<dbReference type="InterPro" id="IPR036322">
    <property type="entry name" value="WD40_repeat_dom_sf"/>
</dbReference>
<dbReference type="Proteomes" id="UP000002009">
    <property type="component" value="Chromosome 3"/>
</dbReference>
<dbReference type="Gene3D" id="3.30.40.10">
    <property type="entry name" value="Zinc/RING finger domain, C3HC4 (zinc finger)"/>
    <property type="match status" value="1"/>
</dbReference>
<dbReference type="UniPathway" id="UPA00143"/>
<dbReference type="InterPro" id="IPR001680">
    <property type="entry name" value="WD40_rpt"/>
</dbReference>
<dbReference type="Pfam" id="PF04564">
    <property type="entry name" value="U-box"/>
    <property type="match status" value="1"/>
</dbReference>
<evidence type="ECO:0000313" key="22">
    <source>
        <dbReference type="Proteomes" id="UP000002009"/>
    </source>
</evidence>
<dbReference type="Pfam" id="PF08606">
    <property type="entry name" value="Prp19"/>
    <property type="match status" value="1"/>
</dbReference>
<sequence>MFCSISGTTPEDPVISSKTGHLYERSLITKALQETGECPVTKTPMTLEDLLPVKSSTTVKPRTTAAASIPGLLSIFHNEWDALMLETHELRVDLHGTRQELSHALYQHDAACRVISRLMKERDEAREALANARAAGPSAAPGKRAMSSDAMDVDGDAPGGDGKKQRSGVPPEAIDAMTAKSKELSKARKKREISPTLASAEDIGKMEVGAIAPCHATKAKGIRAVCVNPLNADEVATGGADGSLALFDAAKGKRGALMTGHKKAVTDVAYAGDAILTSSADKTVKIWRGGAEVAALAGVHEGEVVAVSAHPTNAYAVSIGGDGAWAFVDVGAAECLSVQRDADSEYTCGGFHPDGLILGTGAADSSVKIWDVKTSKVAAKVEGHVGAVSAMSFSENGYYLATCANDGVKLWDLRKLKNFKSVEAAGVRCVRFDHSGHYLAVGGADACVHNVKAEWEVVKRWEASKAPVNALEFAADAKALYAGCSDHNLRVIA</sequence>
<dbReference type="InterPro" id="IPR013915">
    <property type="entry name" value="Prp19_cc"/>
</dbReference>
<dbReference type="InterPro" id="IPR003613">
    <property type="entry name" value="Ubox_domain"/>
</dbReference>
<dbReference type="RefSeq" id="XP_002500515.1">
    <property type="nucleotide sequence ID" value="XM_002500469.1"/>
</dbReference>
<dbReference type="GO" id="GO:0000974">
    <property type="term" value="C:Prp19 complex"/>
    <property type="evidence" value="ECO:0007669"/>
    <property type="project" value="UniProtKB-UniRule"/>
</dbReference>
<comment type="subunit">
    <text evidence="18">Homotetramer.</text>
</comment>
<comment type="subcellular location">
    <subcellularLocation>
        <location evidence="2 18">Nucleus</location>
    </subcellularLocation>
</comment>
<dbReference type="InterPro" id="IPR013083">
    <property type="entry name" value="Znf_RING/FYVE/PHD"/>
</dbReference>
<dbReference type="OMA" id="SLDQHWA"/>
<proteinExistence type="inferred from homology"/>
<evidence type="ECO:0000256" key="4">
    <source>
        <dbReference type="ARBA" id="ARBA00006388"/>
    </source>
</evidence>
<dbReference type="PROSITE" id="PS50294">
    <property type="entry name" value="WD_REPEATS_REGION"/>
    <property type="match status" value="2"/>
</dbReference>
<evidence type="ECO:0000256" key="17">
    <source>
        <dbReference type="PROSITE-ProRule" id="PRU00221"/>
    </source>
</evidence>
<dbReference type="PANTHER" id="PTHR43995">
    <property type="entry name" value="PRE-MRNA-PROCESSING FACTOR 19"/>
    <property type="match status" value="1"/>
</dbReference>
<dbReference type="GO" id="GO:0070534">
    <property type="term" value="P:protein K63-linked ubiquitination"/>
    <property type="evidence" value="ECO:0007669"/>
    <property type="project" value="UniProtKB-UniRule"/>
</dbReference>
<dbReference type="GO" id="GO:0071006">
    <property type="term" value="C:U2-type catalytic step 1 spliceosome"/>
    <property type="evidence" value="ECO:0007669"/>
    <property type="project" value="TreeGrafter"/>
</dbReference>
<evidence type="ECO:0000256" key="15">
    <source>
        <dbReference type="ARBA" id="ARBA00023204"/>
    </source>
</evidence>
<dbReference type="InterPro" id="IPR019775">
    <property type="entry name" value="WD40_repeat_CS"/>
</dbReference>
<gene>
    <name evidence="21" type="ORF">MICPUN_56935</name>
</gene>
<feature type="compositionally biased region" description="Low complexity" evidence="19">
    <location>
        <begin position="129"/>
        <end position="145"/>
    </location>
</feature>
<evidence type="ECO:0000313" key="21">
    <source>
        <dbReference type="EMBL" id="ACO61773.1"/>
    </source>
</evidence>
<dbReference type="Pfam" id="PF00400">
    <property type="entry name" value="WD40"/>
    <property type="match status" value="4"/>
</dbReference>
<dbReference type="STRING" id="296587.C1E1N5"/>
<accession>C1E1N5</accession>
<feature type="region of interest" description="Disordered" evidence="19">
    <location>
        <begin position="129"/>
        <end position="175"/>
    </location>
</feature>
<keyword evidence="7 17" id="KW-0853">WD repeat</keyword>
<dbReference type="GO" id="GO:0061630">
    <property type="term" value="F:ubiquitin protein ligase activity"/>
    <property type="evidence" value="ECO:0007669"/>
    <property type="project" value="UniProtKB-UniRule"/>
</dbReference>
<evidence type="ECO:0000256" key="7">
    <source>
        <dbReference type="ARBA" id="ARBA00022574"/>
    </source>
</evidence>
<dbReference type="SMART" id="SM00320">
    <property type="entry name" value="WD40"/>
    <property type="match status" value="7"/>
</dbReference>
<keyword evidence="22" id="KW-1185">Reference proteome</keyword>
<feature type="repeat" description="WD" evidence="17">
    <location>
        <begin position="381"/>
        <end position="421"/>
    </location>
</feature>
<reference evidence="21 22" key="1">
    <citation type="journal article" date="2009" name="Science">
        <title>Green evolution and dynamic adaptations revealed by genomes of the marine picoeukaryotes Micromonas.</title>
        <authorList>
            <person name="Worden A.Z."/>
            <person name="Lee J.H."/>
            <person name="Mock T."/>
            <person name="Rouze P."/>
            <person name="Simmons M.P."/>
            <person name="Aerts A.L."/>
            <person name="Allen A.E."/>
            <person name="Cuvelier M.L."/>
            <person name="Derelle E."/>
            <person name="Everett M.V."/>
            <person name="Foulon E."/>
            <person name="Grimwood J."/>
            <person name="Gundlach H."/>
            <person name="Henrissat B."/>
            <person name="Napoli C."/>
            <person name="McDonald S.M."/>
            <person name="Parker M.S."/>
            <person name="Rombauts S."/>
            <person name="Salamov A."/>
            <person name="Von Dassow P."/>
            <person name="Badger J.H."/>
            <person name="Coutinho P.M."/>
            <person name="Demir E."/>
            <person name="Dubchak I."/>
            <person name="Gentemann C."/>
            <person name="Eikrem W."/>
            <person name="Gready J.E."/>
            <person name="John U."/>
            <person name="Lanier W."/>
            <person name="Lindquist E.A."/>
            <person name="Lucas S."/>
            <person name="Mayer K.F."/>
            <person name="Moreau H."/>
            <person name="Not F."/>
            <person name="Otillar R."/>
            <person name="Panaud O."/>
            <person name="Pangilinan J."/>
            <person name="Paulsen I."/>
            <person name="Piegu B."/>
            <person name="Poliakov A."/>
            <person name="Robbens S."/>
            <person name="Schmutz J."/>
            <person name="Toulza E."/>
            <person name="Wyss T."/>
            <person name="Zelensky A."/>
            <person name="Zhou K."/>
            <person name="Armbrust E.V."/>
            <person name="Bhattacharya D."/>
            <person name="Goodenough U.W."/>
            <person name="Van de Peer Y."/>
            <person name="Grigoriev I.V."/>
        </authorList>
    </citation>
    <scope>NUCLEOTIDE SEQUENCE [LARGE SCALE GENOMIC DNA]</scope>
    <source>
        <strain evidence="22">RCC299 / NOUM17</strain>
    </source>
</reference>
<dbReference type="PROSITE" id="PS50082">
    <property type="entry name" value="WD_REPEATS_2"/>
    <property type="match status" value="3"/>
</dbReference>
<dbReference type="KEGG" id="mis:MICPUN_56935"/>
<dbReference type="EC" id="2.3.2.27" evidence="5 18"/>
<evidence type="ECO:0000256" key="2">
    <source>
        <dbReference type="ARBA" id="ARBA00004123"/>
    </source>
</evidence>
<dbReference type="PROSITE" id="PS00678">
    <property type="entry name" value="WD_REPEATS_1"/>
    <property type="match status" value="1"/>
</dbReference>
<keyword evidence="16 18" id="KW-0539">Nucleus</keyword>
<evidence type="ECO:0000256" key="14">
    <source>
        <dbReference type="ARBA" id="ARBA00023187"/>
    </source>
</evidence>